<organism evidence="2 3">
    <name type="scientific">Mucilaginibacter pallidiroseus</name>
    <dbReference type="NCBI Taxonomy" id="2599295"/>
    <lineage>
        <taxon>Bacteria</taxon>
        <taxon>Pseudomonadati</taxon>
        <taxon>Bacteroidota</taxon>
        <taxon>Sphingobacteriia</taxon>
        <taxon>Sphingobacteriales</taxon>
        <taxon>Sphingobacteriaceae</taxon>
        <taxon>Mucilaginibacter</taxon>
    </lineage>
</organism>
<dbReference type="AlphaFoldDB" id="A0A563U0W6"/>
<name>A0A563U0W6_9SPHI</name>
<dbReference type="GO" id="GO:0009882">
    <property type="term" value="F:blue light photoreceptor activity"/>
    <property type="evidence" value="ECO:0007669"/>
    <property type="project" value="InterPro"/>
</dbReference>
<dbReference type="SUPFAM" id="SSF54975">
    <property type="entry name" value="Acylphosphatase/BLUF domain-like"/>
    <property type="match status" value="1"/>
</dbReference>
<dbReference type="GO" id="GO:0071949">
    <property type="term" value="F:FAD binding"/>
    <property type="evidence" value="ECO:0007669"/>
    <property type="project" value="InterPro"/>
</dbReference>
<sequence>MIYSLVYISKANTDMSQEDLLRILHISREWNEEHQITGMLLYIQSKLSNHSHGRFIQALEGDKTDIIEIFDKIKFDNRHRDVTVLNQCYIAEREFKNWAMGFESIKEIDLSALPNIFELDEQFGTKDPSSIFKPALSMMKSFYGLTQTYGK</sequence>
<evidence type="ECO:0000313" key="3">
    <source>
        <dbReference type="Proteomes" id="UP000320042"/>
    </source>
</evidence>
<dbReference type="Pfam" id="PF04940">
    <property type="entry name" value="BLUF"/>
    <property type="match status" value="1"/>
</dbReference>
<reference evidence="2 3" key="1">
    <citation type="submission" date="2019-07" db="EMBL/GenBank/DDBJ databases">
        <authorList>
            <person name="Kim J."/>
        </authorList>
    </citation>
    <scope>NUCLEOTIDE SEQUENCE [LARGE SCALE GENOMIC DNA]</scope>
    <source>
        <strain evidence="3">dk17</strain>
    </source>
</reference>
<dbReference type="OrthoDB" id="1122028at2"/>
<comment type="caution">
    <text evidence="2">The sequence shown here is derived from an EMBL/GenBank/DDBJ whole genome shotgun (WGS) entry which is preliminary data.</text>
</comment>
<dbReference type="InterPro" id="IPR036046">
    <property type="entry name" value="Acylphosphatase-like_dom_sf"/>
</dbReference>
<feature type="domain" description="BLUF" evidence="1">
    <location>
        <begin position="2"/>
        <end position="101"/>
    </location>
</feature>
<dbReference type="InterPro" id="IPR007024">
    <property type="entry name" value="BLUF_domain"/>
</dbReference>
<dbReference type="Proteomes" id="UP000320042">
    <property type="component" value="Unassembled WGS sequence"/>
</dbReference>
<dbReference type="Gene3D" id="3.30.70.100">
    <property type="match status" value="1"/>
</dbReference>
<keyword evidence="3" id="KW-1185">Reference proteome</keyword>
<gene>
    <name evidence="2" type="ORF">FPZ43_17455</name>
</gene>
<accession>A0A563U0W6</accession>
<evidence type="ECO:0000259" key="1">
    <source>
        <dbReference type="PROSITE" id="PS50925"/>
    </source>
</evidence>
<dbReference type="RefSeq" id="WP_146383227.1">
    <property type="nucleotide sequence ID" value="NZ_VOEJ01000009.1"/>
</dbReference>
<dbReference type="EMBL" id="VOEJ01000009">
    <property type="protein sequence ID" value="TWR25256.1"/>
    <property type="molecule type" value="Genomic_DNA"/>
</dbReference>
<protein>
    <submittedName>
        <fullName evidence="2">BLUF domain-containing protein</fullName>
    </submittedName>
</protein>
<dbReference type="SMART" id="SM01034">
    <property type="entry name" value="BLUF"/>
    <property type="match status" value="1"/>
</dbReference>
<evidence type="ECO:0000313" key="2">
    <source>
        <dbReference type="EMBL" id="TWR25256.1"/>
    </source>
</evidence>
<dbReference type="PROSITE" id="PS50925">
    <property type="entry name" value="BLUF"/>
    <property type="match status" value="1"/>
</dbReference>
<proteinExistence type="predicted"/>